<evidence type="ECO:0000256" key="1">
    <source>
        <dbReference type="ARBA" id="ARBA00006484"/>
    </source>
</evidence>
<dbReference type="InterPro" id="IPR020904">
    <property type="entry name" value="Sc_DH/Rdtase_CS"/>
</dbReference>
<dbReference type="PROSITE" id="PS00061">
    <property type="entry name" value="ADH_SHORT"/>
    <property type="match status" value="1"/>
</dbReference>
<reference evidence="3 4" key="1">
    <citation type="submission" date="2016-10" db="EMBL/GenBank/DDBJ databases">
        <authorList>
            <person name="de Groot N.N."/>
        </authorList>
    </citation>
    <scope>NUCLEOTIDE SEQUENCE [LARGE SCALE GENOMIC DNA]</scope>
    <source>
        <strain evidence="3 4">DSM 527</strain>
    </source>
</reference>
<accession>A0A1G7LXD9</accession>
<name>A0A1G7LXD9_CHIFI</name>
<dbReference type="AlphaFoldDB" id="A0A1G7LXD9"/>
<dbReference type="Proteomes" id="UP000199045">
    <property type="component" value="Unassembled WGS sequence"/>
</dbReference>
<dbReference type="InterPro" id="IPR050259">
    <property type="entry name" value="SDR"/>
</dbReference>
<evidence type="ECO:0000256" key="2">
    <source>
        <dbReference type="RuleBase" id="RU000363"/>
    </source>
</evidence>
<dbReference type="InterPro" id="IPR002347">
    <property type="entry name" value="SDR_fam"/>
</dbReference>
<dbReference type="GO" id="GO:0032787">
    <property type="term" value="P:monocarboxylic acid metabolic process"/>
    <property type="evidence" value="ECO:0007669"/>
    <property type="project" value="UniProtKB-ARBA"/>
</dbReference>
<evidence type="ECO:0000313" key="4">
    <source>
        <dbReference type="Proteomes" id="UP000199045"/>
    </source>
</evidence>
<dbReference type="STRING" id="104663.SAMN04488121_102222"/>
<dbReference type="PANTHER" id="PTHR42879">
    <property type="entry name" value="3-OXOACYL-(ACYL-CARRIER-PROTEIN) REDUCTASE"/>
    <property type="match status" value="1"/>
</dbReference>
<dbReference type="SUPFAM" id="SSF51735">
    <property type="entry name" value="NAD(P)-binding Rossmann-fold domains"/>
    <property type="match status" value="1"/>
</dbReference>
<dbReference type="Gene3D" id="3.40.50.720">
    <property type="entry name" value="NAD(P)-binding Rossmann-like Domain"/>
    <property type="match status" value="1"/>
</dbReference>
<dbReference type="EMBL" id="FNBN01000002">
    <property type="protein sequence ID" value="SDF54172.1"/>
    <property type="molecule type" value="Genomic_DNA"/>
</dbReference>
<dbReference type="OrthoDB" id="9804774at2"/>
<dbReference type="PANTHER" id="PTHR42879:SF2">
    <property type="entry name" value="3-OXOACYL-[ACYL-CARRIER-PROTEIN] REDUCTASE FABG"/>
    <property type="match status" value="1"/>
</dbReference>
<evidence type="ECO:0000313" key="3">
    <source>
        <dbReference type="EMBL" id="SDF54172.1"/>
    </source>
</evidence>
<comment type="similarity">
    <text evidence="1 2">Belongs to the short-chain dehydrogenases/reductases (SDR) family.</text>
</comment>
<dbReference type="PRINTS" id="PR00081">
    <property type="entry name" value="GDHRDH"/>
</dbReference>
<organism evidence="3 4">
    <name type="scientific">Chitinophaga filiformis</name>
    <name type="common">Myxococcus filiformis</name>
    <name type="synonym">Flexibacter filiformis</name>
    <dbReference type="NCBI Taxonomy" id="104663"/>
    <lineage>
        <taxon>Bacteria</taxon>
        <taxon>Pseudomonadati</taxon>
        <taxon>Bacteroidota</taxon>
        <taxon>Chitinophagia</taxon>
        <taxon>Chitinophagales</taxon>
        <taxon>Chitinophagaceae</taxon>
        <taxon>Chitinophaga</taxon>
    </lineage>
</organism>
<protein>
    <submittedName>
        <fullName evidence="3">NAD(P)-dependent dehydrogenase, short-chain alcohol dehydrogenase family</fullName>
    </submittedName>
</protein>
<dbReference type="PRINTS" id="PR00080">
    <property type="entry name" value="SDRFAMILY"/>
</dbReference>
<dbReference type="InterPro" id="IPR036291">
    <property type="entry name" value="NAD(P)-bd_dom_sf"/>
</dbReference>
<dbReference type="Pfam" id="PF00106">
    <property type="entry name" value="adh_short"/>
    <property type="match status" value="1"/>
</dbReference>
<gene>
    <name evidence="3" type="ORF">SAMN04488121_102222</name>
</gene>
<dbReference type="RefSeq" id="WP_089830417.1">
    <property type="nucleotide sequence ID" value="NZ_FNBN01000002.1"/>
</dbReference>
<proteinExistence type="inferred from homology"/>
<sequence>MDLQLKSKTAFVSGSTQGIGFAIAKQLLAEGAKVIINGRTREKIDMAQRKLKQEIPGADVSGIPANFADPEEVDRLLKALPDIDILVNNVGIFELRPFFDIEDSDWAKFFEVNVMSGVRLSRDLLAKMLKRNWGRIIFISSESGINIPENMIHYGMTKTAMLSVSRGLSQLTKNTGVTVNTIIGGPTYSEGVAGAVEQISAAQGRNVEEAKADLIKALNPTSLLQRFIQPEEIAHLAVYLSSPLSLATNGAALRADGGVLNTII</sequence>